<feature type="transmembrane region" description="Helical" evidence="1">
    <location>
        <begin position="12"/>
        <end position="31"/>
    </location>
</feature>
<feature type="transmembrane region" description="Helical" evidence="1">
    <location>
        <begin position="51"/>
        <end position="76"/>
    </location>
</feature>
<sequence precursor="true">MDSGKELINKGIMITILGFLLIFSGILLTLFTDADINKEFGGLIMIGPIPIIVGTSAEMAFTMAVLAIVIIAAYMFMWRKLR</sequence>
<dbReference type="InterPro" id="IPR002849">
    <property type="entry name" value="DUF131"/>
</dbReference>
<gene>
    <name evidence="2" type="ordered locus">Mzhil_1504</name>
</gene>
<evidence type="ECO:0008006" key="4">
    <source>
        <dbReference type="Google" id="ProtNLM"/>
    </source>
</evidence>
<evidence type="ECO:0000313" key="3">
    <source>
        <dbReference type="Proteomes" id="UP000006622"/>
    </source>
</evidence>
<dbReference type="Pfam" id="PF01998">
    <property type="entry name" value="DUF131"/>
    <property type="match status" value="1"/>
</dbReference>
<name>F7XP51_METZD</name>
<organism evidence="2 3">
    <name type="scientific">Methanosalsum zhilinae (strain DSM 4017 / NBRC 107636 / OCM 62 / WeN5)</name>
    <name type="common">Methanohalophilus zhilinae</name>
    <dbReference type="NCBI Taxonomy" id="679901"/>
    <lineage>
        <taxon>Archaea</taxon>
        <taxon>Methanobacteriati</taxon>
        <taxon>Methanobacteriota</taxon>
        <taxon>Stenosarchaea group</taxon>
        <taxon>Methanomicrobia</taxon>
        <taxon>Methanosarcinales</taxon>
        <taxon>Methanosarcinaceae</taxon>
        <taxon>Methanosalsum</taxon>
    </lineage>
</organism>
<keyword evidence="1" id="KW-0472">Membrane</keyword>
<evidence type="ECO:0000313" key="2">
    <source>
        <dbReference type="EMBL" id="AEH61343.1"/>
    </source>
</evidence>
<dbReference type="KEGG" id="mzh:Mzhil_1504"/>
<dbReference type="NCBIfam" id="TIGR00304">
    <property type="entry name" value="TIGR00304 family membrane protein"/>
    <property type="match status" value="1"/>
</dbReference>
<reference evidence="2 3" key="1">
    <citation type="submission" date="2010-07" db="EMBL/GenBank/DDBJ databases">
        <title>The complete genome of Methanosalsum zhilinae DSM 4017.</title>
        <authorList>
            <consortium name="US DOE Joint Genome Institute (JGI-PGF)"/>
            <person name="Lucas S."/>
            <person name="Copeland A."/>
            <person name="Lapidus A."/>
            <person name="Glavina del Rio T."/>
            <person name="Dalin E."/>
            <person name="Tice H."/>
            <person name="Bruce D."/>
            <person name="Goodwin L."/>
            <person name="Pitluck S."/>
            <person name="Kyrpides N."/>
            <person name="Mavromatis K."/>
            <person name="Ovchinnikova G."/>
            <person name="Daligault H."/>
            <person name="Detter J.C."/>
            <person name="Han C."/>
            <person name="Tapia R."/>
            <person name="Larimer F."/>
            <person name="Land M."/>
            <person name="Hauser L."/>
            <person name="Markowitz V."/>
            <person name="Cheng J.-F."/>
            <person name="Hugenholtz P."/>
            <person name="Woyke T."/>
            <person name="Wu D."/>
            <person name="Spring S."/>
            <person name="Schueler E."/>
            <person name="Brambilla E."/>
            <person name="Klenk H.-P."/>
            <person name="Eisen J.A."/>
        </authorList>
    </citation>
    <scope>NUCLEOTIDE SEQUENCE [LARGE SCALE GENOMIC DNA]</scope>
    <source>
        <strain evidence="3">DSM 4017 / NBRC 107636 / OCM 62 / WeN5</strain>
    </source>
</reference>
<protein>
    <recommendedName>
        <fullName evidence="4">DUF131 domain-containing protein</fullName>
    </recommendedName>
</protein>
<accession>F7XP51</accession>
<dbReference type="EMBL" id="CP002101">
    <property type="protein sequence ID" value="AEH61343.1"/>
    <property type="molecule type" value="Genomic_DNA"/>
</dbReference>
<evidence type="ECO:0000256" key="1">
    <source>
        <dbReference type="SAM" id="Phobius"/>
    </source>
</evidence>
<dbReference type="HOGENOM" id="CLU_149108_2_0_2"/>
<dbReference type="RefSeq" id="WP_013898780.1">
    <property type="nucleotide sequence ID" value="NC_015676.1"/>
</dbReference>
<proteinExistence type="predicted"/>
<dbReference type="Proteomes" id="UP000006622">
    <property type="component" value="Chromosome"/>
</dbReference>
<dbReference type="GeneID" id="10823142"/>
<keyword evidence="1" id="KW-1133">Transmembrane helix</keyword>
<dbReference type="STRING" id="679901.Mzhil_1504"/>
<keyword evidence="3" id="KW-1185">Reference proteome</keyword>
<keyword evidence="1" id="KW-0812">Transmembrane</keyword>
<dbReference type="AlphaFoldDB" id="F7XP51"/>